<evidence type="ECO:0000313" key="2">
    <source>
        <dbReference type="EMBL" id="QJH93260.1"/>
    </source>
</evidence>
<dbReference type="EMBL" id="MT143961">
    <property type="protein sequence ID" value="QJH93260.1"/>
    <property type="molecule type" value="Genomic_DNA"/>
</dbReference>
<evidence type="ECO:0000256" key="1">
    <source>
        <dbReference type="SAM" id="MobiDB-lite"/>
    </source>
</evidence>
<sequence>MTIYYIDPKNGDEDGDGSEARPWKNYMQALEHWIPGDVFVLAGPSKDPSFLGTWNGRQMTYKRWTDFVMGNMASALRFAIQVIGNRQCHHDDARWEMLAVQAQDECQRALDDYLEARIPLNAKVEQEA</sequence>
<dbReference type="Gene3D" id="3.30.1910.20">
    <property type="entry name" value="asparaginyl-tRNA synthetase, N-terminal domain"/>
    <property type="match status" value="1"/>
</dbReference>
<proteinExistence type="predicted"/>
<accession>A0A6M3X617</accession>
<dbReference type="InterPro" id="IPR011050">
    <property type="entry name" value="Pectin_lyase_fold/virulence"/>
</dbReference>
<dbReference type="SUPFAM" id="SSF51126">
    <property type="entry name" value="Pectin lyase-like"/>
    <property type="match status" value="1"/>
</dbReference>
<organism evidence="2">
    <name type="scientific">viral metagenome</name>
    <dbReference type="NCBI Taxonomy" id="1070528"/>
    <lineage>
        <taxon>unclassified sequences</taxon>
        <taxon>metagenomes</taxon>
        <taxon>organismal metagenomes</taxon>
    </lineage>
</organism>
<protein>
    <submittedName>
        <fullName evidence="2">Uncharacterized protein</fullName>
    </submittedName>
</protein>
<reference evidence="2" key="1">
    <citation type="submission" date="2020-03" db="EMBL/GenBank/DDBJ databases">
        <title>The deep terrestrial virosphere.</title>
        <authorList>
            <person name="Holmfeldt K."/>
            <person name="Nilsson E."/>
            <person name="Simone D."/>
            <person name="Lopez-Fernandez M."/>
            <person name="Wu X."/>
            <person name="de Brujin I."/>
            <person name="Lundin D."/>
            <person name="Andersson A."/>
            <person name="Bertilsson S."/>
            <person name="Dopson M."/>
        </authorList>
    </citation>
    <scope>NUCLEOTIDE SEQUENCE</scope>
    <source>
        <strain evidence="2">MM171B04050</strain>
    </source>
</reference>
<gene>
    <name evidence="2" type="ORF">MM171B04050_0002</name>
</gene>
<dbReference type="AlphaFoldDB" id="A0A6M3X617"/>
<feature type="region of interest" description="Disordered" evidence="1">
    <location>
        <begin position="1"/>
        <end position="20"/>
    </location>
</feature>
<name>A0A6M3X617_9ZZZZ</name>